<evidence type="ECO:0000313" key="3">
    <source>
        <dbReference type="Proteomes" id="UP000729733"/>
    </source>
</evidence>
<dbReference type="RefSeq" id="WP_229641504.1">
    <property type="nucleotide sequence ID" value="NZ_JADWDC010000043.1"/>
</dbReference>
<protein>
    <recommendedName>
        <fullName evidence="1">KAP NTPase domain-containing protein</fullName>
    </recommendedName>
</protein>
<evidence type="ECO:0000259" key="1">
    <source>
        <dbReference type="Pfam" id="PF07693"/>
    </source>
</evidence>
<comment type="caution">
    <text evidence="2">The sequence shown here is derived from an EMBL/GenBank/DDBJ whole genome shotgun (WGS) entry which is preliminary data.</text>
</comment>
<feature type="domain" description="KAP NTPase" evidence="1">
    <location>
        <begin position="12"/>
        <end position="257"/>
    </location>
</feature>
<name>A0A964BS08_9CYAN</name>
<accession>A0A964BS08</accession>
<gene>
    <name evidence="2" type="ORF">I4641_15715</name>
</gene>
<dbReference type="InterPro" id="IPR027417">
    <property type="entry name" value="P-loop_NTPase"/>
</dbReference>
<sequence>MTSLQTAENVNAYVESFLNFYCKLEKSPGYAVLLKGKWGCGKSWFAEQLKRKLEANKQKVLKISLNGISKPQQIQEELFYQLHPTLGSPGMKLAGKFVQGAVKGFLKIDLDNDSKDDISLNFNIPEGWQKLFNQVNKSILIFDDLERCQIPIESIMGYINNFVEQQGLKVIIISDESKFDKSDSYWMIKEKVVGKTYEIHLDLRAALASFINELQDAEAKLFLTNSSDLVEEVYLKTEYKNLRSLAIIISDFERIHQEIDPKYQKNNDVLTTVLKFLIALSIEVKKGFLSPANIARIPEFLRFNPEHPMKWRTKDSVMGSIYQPDFDSKYSDEEIKTLTKLQEILKNYDFLDPIMGEAIPDLGWWQEFMDRGKIDCLGLNESIANSRYLLEKNAPSWVRLYHFWQLTQSEFEHLLAEVSLNYSNHDYTELYEFIHVTGILMELSSRGLYQQQSVDEVLSDAVTQAKSVFAYGDRDLDSFCELLKITFPDGLRGAYGLGFRAEDIKQFDDFYFHCIKIHRISLDIYSSKLCDYLLDLMSEDIWKFKNLICTNKYSTQFDPLADWVHQRPVFAYMDVNNFANKFWGLQFDDRRRCFSGLCERYDIINIYSDLGKELGFLENFKLHLSEKKAELGNLDALRLEQHLENLDAGIDKITNYQRANV</sequence>
<dbReference type="InterPro" id="IPR011646">
    <property type="entry name" value="KAP_P-loop"/>
</dbReference>
<organism evidence="2 3">
    <name type="scientific">Waterburya agarophytonicola KI4</name>
    <dbReference type="NCBI Taxonomy" id="2874699"/>
    <lineage>
        <taxon>Bacteria</taxon>
        <taxon>Bacillati</taxon>
        <taxon>Cyanobacteriota</taxon>
        <taxon>Cyanophyceae</taxon>
        <taxon>Pleurocapsales</taxon>
        <taxon>Hyellaceae</taxon>
        <taxon>Waterburya</taxon>
        <taxon>Waterburya agarophytonicola</taxon>
    </lineage>
</organism>
<dbReference type="Gene3D" id="3.40.50.300">
    <property type="entry name" value="P-loop containing nucleotide triphosphate hydrolases"/>
    <property type="match status" value="1"/>
</dbReference>
<proteinExistence type="predicted"/>
<dbReference type="AlphaFoldDB" id="A0A964BS08"/>
<dbReference type="Proteomes" id="UP000729733">
    <property type="component" value="Unassembled WGS sequence"/>
</dbReference>
<dbReference type="SUPFAM" id="SSF52540">
    <property type="entry name" value="P-loop containing nucleoside triphosphate hydrolases"/>
    <property type="match status" value="1"/>
</dbReference>
<reference evidence="2" key="1">
    <citation type="journal article" date="2021" name="Antonie Van Leeuwenhoek">
        <title>Draft genome and description of Waterburya agarophytonicola gen. nov. sp. nov. (Pleurocapsales, Cyanobacteria): a seaweed symbiont.</title>
        <authorList>
            <person name="Bonthond G."/>
            <person name="Shalygin S."/>
            <person name="Bayer T."/>
            <person name="Weinberger F."/>
        </authorList>
    </citation>
    <scope>NUCLEOTIDE SEQUENCE</scope>
    <source>
        <strain evidence="2">KI4</strain>
    </source>
</reference>
<evidence type="ECO:0000313" key="2">
    <source>
        <dbReference type="EMBL" id="MCC0178425.1"/>
    </source>
</evidence>
<dbReference type="Pfam" id="PF07693">
    <property type="entry name" value="KAP_NTPase"/>
    <property type="match status" value="1"/>
</dbReference>
<dbReference type="EMBL" id="JADWDC010000043">
    <property type="protein sequence ID" value="MCC0178425.1"/>
    <property type="molecule type" value="Genomic_DNA"/>
</dbReference>
<keyword evidence="3" id="KW-1185">Reference proteome</keyword>